<evidence type="ECO:0000313" key="1">
    <source>
        <dbReference type="EMBL" id="CDP35924.1"/>
    </source>
</evidence>
<dbReference type="PANTHER" id="PTHR13677">
    <property type="entry name" value="LD41638P"/>
    <property type="match status" value="1"/>
</dbReference>
<dbReference type="EMBL" id="HG937692">
    <property type="protein sequence ID" value="CDP35924.1"/>
    <property type="molecule type" value="Genomic_DNA"/>
</dbReference>
<protein>
    <submittedName>
        <fullName evidence="1">ARAD1B00880p</fullName>
    </submittedName>
</protein>
<accession>A0A060T523</accession>
<reference evidence="1" key="2">
    <citation type="submission" date="2014-06" db="EMBL/GenBank/DDBJ databases">
        <title>The complete genome of Blastobotrys (Arxula) adeninivorans LS3 - a yeast of biotechnological interest.</title>
        <authorList>
            <person name="Kunze G."/>
            <person name="Gaillardin C."/>
            <person name="Czernicka M."/>
            <person name="Durrens P."/>
            <person name="Martin T."/>
            <person name="Boer E."/>
            <person name="Gabaldon T."/>
            <person name="Cruz J."/>
            <person name="Talla E."/>
            <person name="Marck C."/>
            <person name="Goffeau A."/>
            <person name="Barbe V."/>
            <person name="Baret P."/>
            <person name="Baronian K."/>
            <person name="Beier S."/>
            <person name="Bleykasten C."/>
            <person name="Bode R."/>
            <person name="Casaregola S."/>
            <person name="Despons L."/>
            <person name="Fairhead C."/>
            <person name="Giersberg M."/>
            <person name="Gierski P."/>
            <person name="Hahnel U."/>
            <person name="Hartmann A."/>
            <person name="Jankowska D."/>
            <person name="Jubin C."/>
            <person name="Jung P."/>
            <person name="Lafontaine I."/>
            <person name="Leh-Louis V."/>
            <person name="Lemaire M."/>
            <person name="Marcet-Houben M."/>
            <person name="Mascher M."/>
            <person name="Morel G."/>
            <person name="Richard G.-F."/>
            <person name="Riechen J."/>
            <person name="Sacerdot C."/>
            <person name="Sarkar A."/>
            <person name="Savel G."/>
            <person name="Schacherer J."/>
            <person name="Sherman D."/>
            <person name="Straub M.-L."/>
            <person name="Stein N."/>
            <person name="Thierry A."/>
            <person name="Trautwein-Schult A."/>
            <person name="Westhof E."/>
            <person name="Worch S."/>
            <person name="Dujon B."/>
            <person name="Souciet J.-L."/>
            <person name="Wincker P."/>
            <person name="Scholz U."/>
            <person name="Neuveglise N."/>
        </authorList>
    </citation>
    <scope>NUCLEOTIDE SEQUENCE</scope>
    <source>
        <strain evidence="1">LS3</strain>
    </source>
</reference>
<dbReference type="PANTHER" id="PTHR13677:SF0">
    <property type="entry name" value="LD41638P"/>
    <property type="match status" value="1"/>
</dbReference>
<dbReference type="GO" id="GO:0005085">
    <property type="term" value="F:guanyl-nucleotide exchange factor activity"/>
    <property type="evidence" value="ECO:0007669"/>
    <property type="project" value="InterPro"/>
</dbReference>
<sequence>MAHRRTLPNSFTSSFNIHEVFIDKGDHSALSAGMISSLSRWALCFMVVEFDVDIGPDLKLMRPSIKFSEADFRVICFSALPERTANEVKAWEYQFHTFRFASSTFNIPLYGNVLFSTIPSTTSTRGYIQQSLLVLSPHCFPRLFSDVISLITTSGACQSGQDFITATPQEKVVFLDNAIANITHWPNPDKRVRLDLPFLGQIFTVTSGDDSDNGSEDQQEHEKGAQHLEDPFGSWQVLLPHLRQPGTILNFGGLLPTQPLEADLYLIYEHLVLGLPMVVFSLDPHLCSMFITNCVDLIKPMVYSKKVYDYVTVHTCPDTFPQGGLYGVTNPLLAKSDGSFLLIDLTTHDNAYNAPDNRTITAKPSLSKLLNFRPPQLQLHREGSIHKGTHRRVLTPQKIDLSSDEAIRSHFHRMSRLLNDLLSMDPDTAQPHVPTHLKGLYDKLRS</sequence>
<dbReference type="InterPro" id="IPR024224">
    <property type="entry name" value="DENND6"/>
</dbReference>
<organism evidence="1">
    <name type="scientific">Blastobotrys adeninivorans</name>
    <name type="common">Yeast</name>
    <name type="synonym">Arxula adeninivorans</name>
    <dbReference type="NCBI Taxonomy" id="409370"/>
    <lineage>
        <taxon>Eukaryota</taxon>
        <taxon>Fungi</taxon>
        <taxon>Dikarya</taxon>
        <taxon>Ascomycota</taxon>
        <taxon>Saccharomycotina</taxon>
        <taxon>Dipodascomycetes</taxon>
        <taxon>Dipodascales</taxon>
        <taxon>Trichomonascaceae</taxon>
        <taxon>Blastobotrys</taxon>
    </lineage>
</organism>
<gene>
    <name evidence="1" type="ORF">GNLVRS02_ARAD1B00880g</name>
</gene>
<dbReference type="GO" id="GO:0055037">
    <property type="term" value="C:recycling endosome"/>
    <property type="evidence" value="ECO:0007669"/>
    <property type="project" value="TreeGrafter"/>
</dbReference>
<name>A0A060T523_BLAAD</name>
<reference evidence="1" key="1">
    <citation type="submission" date="2014-02" db="EMBL/GenBank/DDBJ databases">
        <authorList>
            <person name="Genoscope - CEA"/>
        </authorList>
    </citation>
    <scope>NUCLEOTIDE SEQUENCE</scope>
    <source>
        <strain evidence="1">LS3</strain>
    </source>
</reference>
<dbReference type="AlphaFoldDB" id="A0A060T523"/>
<proteinExistence type="predicted"/>